<dbReference type="CDD" id="cd07012">
    <property type="entry name" value="PBP2_Bug_TTT"/>
    <property type="match status" value="1"/>
</dbReference>
<organism evidence="3 4">
    <name type="scientific">Bordetella bronchiseptica 253</name>
    <dbReference type="NCBI Taxonomy" id="568707"/>
    <lineage>
        <taxon>Bacteria</taxon>
        <taxon>Pseudomonadati</taxon>
        <taxon>Pseudomonadota</taxon>
        <taxon>Betaproteobacteria</taxon>
        <taxon>Burkholderiales</taxon>
        <taxon>Alcaligenaceae</taxon>
        <taxon>Bordetella</taxon>
    </lineage>
</organism>
<evidence type="ECO:0000313" key="4">
    <source>
        <dbReference type="Proteomes" id="UP000007564"/>
    </source>
</evidence>
<dbReference type="PIRSF" id="PIRSF017082">
    <property type="entry name" value="YflP"/>
    <property type="match status" value="1"/>
</dbReference>
<comment type="similarity">
    <text evidence="1">Belongs to the UPF0065 (bug) family.</text>
</comment>
<feature type="chain" id="PRO_5002189893" evidence="2">
    <location>
        <begin position="24"/>
        <end position="324"/>
    </location>
</feature>
<dbReference type="OrthoDB" id="8968467at2"/>
<evidence type="ECO:0000256" key="2">
    <source>
        <dbReference type="SAM" id="SignalP"/>
    </source>
</evidence>
<dbReference type="HOGENOM" id="CLU_045683_0_0_4"/>
<dbReference type="InterPro" id="IPR042100">
    <property type="entry name" value="Bug_dom1"/>
</dbReference>
<reference evidence="3 4" key="1">
    <citation type="journal article" date="2012" name="BMC Genomics">
        <title>Comparative genomics of the classical Bordetella subspecies: the evolution and exchange of virulence-associated diversity amongst closely related pathogens.</title>
        <authorList>
            <person name="Park J."/>
            <person name="Zhang Y."/>
            <person name="Buboltz A.M."/>
            <person name="Zhang X."/>
            <person name="Schuster S.C."/>
            <person name="Ahuja U."/>
            <person name="Liu M."/>
            <person name="Miller J.F."/>
            <person name="Sebaihia M."/>
            <person name="Bentley S.D."/>
            <person name="Parkhill J."/>
            <person name="Harvill E.T."/>
        </authorList>
    </citation>
    <scope>NUCLEOTIDE SEQUENCE [LARGE SCALE GENOMIC DNA]</scope>
    <source>
        <strain evidence="3 4">253</strain>
    </source>
</reference>
<evidence type="ECO:0000256" key="1">
    <source>
        <dbReference type="ARBA" id="ARBA00006987"/>
    </source>
</evidence>
<dbReference type="InterPro" id="IPR005064">
    <property type="entry name" value="BUG"/>
</dbReference>
<proteinExistence type="inferred from homology"/>
<dbReference type="Proteomes" id="UP000007564">
    <property type="component" value="Chromosome"/>
</dbReference>
<dbReference type="EMBL" id="HE965806">
    <property type="protein sequence ID" value="CCJ53880.1"/>
    <property type="molecule type" value="Genomic_DNA"/>
</dbReference>
<protein>
    <submittedName>
        <fullName evidence="3">Putative exported protein</fullName>
    </submittedName>
</protein>
<dbReference type="Gene3D" id="3.40.190.10">
    <property type="entry name" value="Periplasmic binding protein-like II"/>
    <property type="match status" value="1"/>
</dbReference>
<evidence type="ECO:0000313" key="3">
    <source>
        <dbReference type="EMBL" id="CCJ53880.1"/>
    </source>
</evidence>
<dbReference type="AlphaFoldDB" id="A0A0C6P5K2"/>
<dbReference type="RefSeq" id="WP_010928365.1">
    <property type="nucleotide sequence ID" value="NC_019382.1"/>
</dbReference>
<dbReference type="Pfam" id="PF03401">
    <property type="entry name" value="TctC"/>
    <property type="match status" value="1"/>
</dbReference>
<feature type="signal peptide" evidence="2">
    <location>
        <begin position="1"/>
        <end position="23"/>
    </location>
</feature>
<dbReference type="PANTHER" id="PTHR42928:SF5">
    <property type="entry name" value="BLR1237 PROTEIN"/>
    <property type="match status" value="1"/>
</dbReference>
<keyword evidence="2" id="KW-0732">Signal</keyword>
<dbReference type="SUPFAM" id="SSF53850">
    <property type="entry name" value="Periplasmic binding protein-like II"/>
    <property type="match status" value="1"/>
</dbReference>
<gene>
    <name evidence="3" type="ORF">BN112_1963</name>
</gene>
<dbReference type="PANTHER" id="PTHR42928">
    <property type="entry name" value="TRICARBOXYLATE-BINDING PROTEIN"/>
    <property type="match status" value="1"/>
</dbReference>
<sequence length="324" mass="33866">MIKPLGLFAGAIALLLGASAAHAEPWPQSRQPIRLVIPFAPGGTTDILGRMMAEGLSRELKVSVIAENIAGANGNLGAQTVARAKPDGNTLMLGTPGPMIVNKYVYKNLAFDPKTAFAPVALVAELPNVLMVRPDLGVDDVAGLVGLARKEKDGLTFGSPSVGSSGHVSTELFKLQAGVSAVHVPYKGSSPMLVDLMSGNTDFTIDQISSAIGFIQGGKIKALAVTSRTRSAQLPDVPTLREAGFPDYEVSVWFCVAAPAGTPEDRIQALNAALNKVLAEPAVRERLASLGAQPLGGPAQDLARQILTEEKNIQAVTKVVSFDN</sequence>
<dbReference type="KEGG" id="bbh:BN112_1963"/>
<dbReference type="GeneID" id="93203876"/>
<name>A0A0C6P5K2_BORBO</name>
<accession>A0A0C6P5K2</accession>
<dbReference type="Gene3D" id="3.40.190.150">
    <property type="entry name" value="Bordetella uptake gene, domain 1"/>
    <property type="match status" value="1"/>
</dbReference>